<dbReference type="PANTHER" id="PTHR47053">
    <property type="entry name" value="MUREIN DD-ENDOPEPTIDASE MEPH-RELATED"/>
    <property type="match status" value="1"/>
</dbReference>
<dbReference type="Pfam" id="PF00877">
    <property type="entry name" value="NLPC_P60"/>
    <property type="match status" value="1"/>
</dbReference>
<dbReference type="Proteomes" id="UP000198873">
    <property type="component" value="Unassembled WGS sequence"/>
</dbReference>
<dbReference type="InterPro" id="IPR038765">
    <property type="entry name" value="Papain-like_cys_pep_sf"/>
</dbReference>
<reference evidence="9" key="1">
    <citation type="submission" date="2016-10" db="EMBL/GenBank/DDBJ databases">
        <authorList>
            <person name="Varghese N."/>
            <person name="Submissions S."/>
        </authorList>
    </citation>
    <scope>NUCLEOTIDE SEQUENCE [LARGE SCALE GENOMIC DNA]</scope>
    <source>
        <strain evidence="9">CGMCC 4.7047</strain>
    </source>
</reference>
<feature type="signal peptide" evidence="6">
    <location>
        <begin position="1"/>
        <end position="43"/>
    </location>
</feature>
<protein>
    <submittedName>
        <fullName evidence="8">Cell wall-associated hydrolase, NlpC family</fullName>
    </submittedName>
</protein>
<feature type="chain" id="PRO_5044373269" evidence="6">
    <location>
        <begin position="44"/>
        <end position="281"/>
    </location>
</feature>
<evidence type="ECO:0000256" key="3">
    <source>
        <dbReference type="ARBA" id="ARBA00022801"/>
    </source>
</evidence>
<evidence type="ECO:0000256" key="2">
    <source>
        <dbReference type="ARBA" id="ARBA00022670"/>
    </source>
</evidence>
<dbReference type="RefSeq" id="WP_026047777.1">
    <property type="nucleotide sequence ID" value="NZ_CP054938.1"/>
</dbReference>
<evidence type="ECO:0000256" key="5">
    <source>
        <dbReference type="SAM" id="MobiDB-lite"/>
    </source>
</evidence>
<dbReference type="GO" id="GO:0006508">
    <property type="term" value="P:proteolysis"/>
    <property type="evidence" value="ECO:0007669"/>
    <property type="project" value="UniProtKB-KW"/>
</dbReference>
<evidence type="ECO:0000313" key="9">
    <source>
        <dbReference type="Proteomes" id="UP000198873"/>
    </source>
</evidence>
<feature type="compositionally biased region" description="Low complexity" evidence="5">
    <location>
        <begin position="141"/>
        <end position="164"/>
    </location>
</feature>
<dbReference type="InterPro" id="IPR000064">
    <property type="entry name" value="NLP_P60_dom"/>
</dbReference>
<name>A0A1I6W818_9ACTN</name>
<keyword evidence="4" id="KW-0788">Thiol protease</keyword>
<evidence type="ECO:0000256" key="1">
    <source>
        <dbReference type="ARBA" id="ARBA00007074"/>
    </source>
</evidence>
<feature type="compositionally biased region" description="Basic and acidic residues" evidence="5">
    <location>
        <begin position="116"/>
        <end position="140"/>
    </location>
</feature>
<proteinExistence type="inferred from homology"/>
<dbReference type="Gene3D" id="3.90.1720.10">
    <property type="entry name" value="endopeptidase domain like (from Nostoc punctiforme)"/>
    <property type="match status" value="1"/>
</dbReference>
<keyword evidence="3 8" id="KW-0378">Hydrolase</keyword>
<dbReference type="PROSITE" id="PS51935">
    <property type="entry name" value="NLPC_P60"/>
    <property type="match status" value="1"/>
</dbReference>
<dbReference type="AlphaFoldDB" id="A0A1I6W818"/>
<sequence>MSPIRYRGRHRKPSRASTLIRGGVLSGVVGTVAVTGAATPANAAEDPVETTAELRALNEILSTSGSQAARATETYADLSGLRQQHQRAEQRAFATAQQAAAEQRAEEEAAAEAAAEEARRAAEEAAAEREAEEAASRSAERTTLAAASAPAATESAPAPAPAPSGSAAAVVAFAQAQLGDAYVMGATGPDAWDCSSLVQAAYASAGVSLPRTSQPQSTSGTQVSLSNLQPGDILYWGSAGSAYHVAIYIGGGQFIGAQNSSTGVVQRDMAWDTPTGAVRIL</sequence>
<dbReference type="GO" id="GO:0008234">
    <property type="term" value="F:cysteine-type peptidase activity"/>
    <property type="evidence" value="ECO:0007669"/>
    <property type="project" value="UniProtKB-KW"/>
</dbReference>
<comment type="similarity">
    <text evidence="1">Belongs to the peptidase C40 family.</text>
</comment>
<evidence type="ECO:0000256" key="4">
    <source>
        <dbReference type="ARBA" id="ARBA00022807"/>
    </source>
</evidence>
<feature type="domain" description="NlpC/P60" evidence="7">
    <location>
        <begin position="164"/>
        <end position="281"/>
    </location>
</feature>
<dbReference type="SUPFAM" id="SSF54001">
    <property type="entry name" value="Cysteine proteinases"/>
    <property type="match status" value="1"/>
</dbReference>
<dbReference type="InterPro" id="IPR051202">
    <property type="entry name" value="Peptidase_C40"/>
</dbReference>
<keyword evidence="9" id="KW-1185">Reference proteome</keyword>
<evidence type="ECO:0000256" key="6">
    <source>
        <dbReference type="SAM" id="SignalP"/>
    </source>
</evidence>
<evidence type="ECO:0000259" key="7">
    <source>
        <dbReference type="PROSITE" id="PS51935"/>
    </source>
</evidence>
<feature type="region of interest" description="Disordered" evidence="5">
    <location>
        <begin position="80"/>
        <end position="164"/>
    </location>
</feature>
<organism evidence="8 9">
    <name type="scientific">Streptomyces harbinensis</name>
    <dbReference type="NCBI Taxonomy" id="1176198"/>
    <lineage>
        <taxon>Bacteria</taxon>
        <taxon>Bacillati</taxon>
        <taxon>Actinomycetota</taxon>
        <taxon>Actinomycetes</taxon>
        <taxon>Kitasatosporales</taxon>
        <taxon>Streptomycetaceae</taxon>
        <taxon>Streptomyces</taxon>
    </lineage>
</organism>
<keyword evidence="2" id="KW-0645">Protease</keyword>
<gene>
    <name evidence="8" type="ORF">SAMN05444716_11436</name>
</gene>
<keyword evidence="6" id="KW-0732">Signal</keyword>
<feature type="compositionally biased region" description="Low complexity" evidence="5">
    <location>
        <begin position="91"/>
        <end position="102"/>
    </location>
</feature>
<dbReference type="STRING" id="1176198.SAMN05444716_11436"/>
<dbReference type="EMBL" id="FPAB01000014">
    <property type="protein sequence ID" value="SFT22138.1"/>
    <property type="molecule type" value="Genomic_DNA"/>
</dbReference>
<evidence type="ECO:0000313" key="8">
    <source>
        <dbReference type="EMBL" id="SFT22138.1"/>
    </source>
</evidence>
<accession>A0A1I6W818</accession>
<dbReference type="PANTHER" id="PTHR47053:SF1">
    <property type="entry name" value="MUREIN DD-ENDOPEPTIDASE MEPH-RELATED"/>
    <property type="match status" value="1"/>
</dbReference>